<comment type="caution">
    <text evidence="2">The sequence shown here is derived from an EMBL/GenBank/DDBJ whole genome shotgun (WGS) entry which is preliminary data.</text>
</comment>
<dbReference type="Proteomes" id="UP000606172">
    <property type="component" value="Unassembled WGS sequence"/>
</dbReference>
<proteinExistence type="predicted"/>
<feature type="transmembrane region" description="Helical" evidence="1">
    <location>
        <begin position="121"/>
        <end position="139"/>
    </location>
</feature>
<organism evidence="2 3">
    <name type="scientific">Sinosporangium siamense</name>
    <dbReference type="NCBI Taxonomy" id="1367973"/>
    <lineage>
        <taxon>Bacteria</taxon>
        <taxon>Bacillati</taxon>
        <taxon>Actinomycetota</taxon>
        <taxon>Actinomycetes</taxon>
        <taxon>Streptosporangiales</taxon>
        <taxon>Streptosporangiaceae</taxon>
        <taxon>Sinosporangium</taxon>
    </lineage>
</organism>
<keyword evidence="3" id="KW-1185">Reference proteome</keyword>
<dbReference type="EMBL" id="BOOW01000038">
    <property type="protein sequence ID" value="GII95801.1"/>
    <property type="molecule type" value="Genomic_DNA"/>
</dbReference>
<name>A0A919RP43_9ACTN</name>
<dbReference type="AlphaFoldDB" id="A0A919RP43"/>
<reference evidence="2" key="1">
    <citation type="submission" date="2021-01" db="EMBL/GenBank/DDBJ databases">
        <title>Whole genome shotgun sequence of Sinosporangium siamense NBRC 109515.</title>
        <authorList>
            <person name="Komaki H."/>
            <person name="Tamura T."/>
        </authorList>
    </citation>
    <scope>NUCLEOTIDE SEQUENCE</scope>
    <source>
        <strain evidence="2">NBRC 109515</strain>
    </source>
</reference>
<feature type="transmembrane region" description="Helical" evidence="1">
    <location>
        <begin position="40"/>
        <end position="61"/>
    </location>
</feature>
<protein>
    <submittedName>
        <fullName evidence="2">Uncharacterized protein</fullName>
    </submittedName>
</protein>
<gene>
    <name evidence="2" type="ORF">Ssi02_60320</name>
</gene>
<dbReference type="RefSeq" id="WP_204030833.1">
    <property type="nucleotide sequence ID" value="NZ_BOOW01000038.1"/>
</dbReference>
<feature type="transmembrane region" description="Helical" evidence="1">
    <location>
        <begin position="82"/>
        <end position="101"/>
    </location>
</feature>
<feature type="transmembrane region" description="Helical" evidence="1">
    <location>
        <begin position="7"/>
        <end position="28"/>
    </location>
</feature>
<keyword evidence="1" id="KW-0472">Membrane</keyword>
<evidence type="ECO:0000313" key="3">
    <source>
        <dbReference type="Proteomes" id="UP000606172"/>
    </source>
</evidence>
<evidence type="ECO:0000256" key="1">
    <source>
        <dbReference type="SAM" id="Phobius"/>
    </source>
</evidence>
<keyword evidence="1" id="KW-1133">Transmembrane helix</keyword>
<sequence>MKTHQWLRYCTTALLIGAIGVVLVPGMIRGPGIDHLRLAGLTVLVAVQFLVFPFVLAFGAWRVSRWSKRPAPPVPGYTLGTITMLFGALVVSQAAAVLGWLEEGPPRGVGDPDGELAMTSFALLSGALTLLAGLALLWIRKRSGANAAGKHMSSTGAWWRP</sequence>
<evidence type="ECO:0000313" key="2">
    <source>
        <dbReference type="EMBL" id="GII95801.1"/>
    </source>
</evidence>
<keyword evidence="1" id="KW-0812">Transmembrane</keyword>
<accession>A0A919RP43</accession>